<dbReference type="Proteomes" id="UP000187406">
    <property type="component" value="Unassembled WGS sequence"/>
</dbReference>
<accession>A0A1Q3D928</accession>
<dbReference type="GO" id="GO:0005829">
    <property type="term" value="C:cytosol"/>
    <property type="evidence" value="ECO:0007669"/>
    <property type="project" value="UniProtKB-SubCell"/>
</dbReference>
<dbReference type="OrthoDB" id="249703at2759"/>
<dbReference type="Pfam" id="PF00043">
    <property type="entry name" value="GST_C"/>
    <property type="match status" value="1"/>
</dbReference>
<evidence type="ECO:0000259" key="8">
    <source>
        <dbReference type="PROSITE" id="PS50404"/>
    </source>
</evidence>
<dbReference type="AlphaFoldDB" id="A0A1Q3D928"/>
<proteinExistence type="inferred from homology"/>
<evidence type="ECO:0000313" key="11">
    <source>
        <dbReference type="Proteomes" id="UP000187406"/>
    </source>
</evidence>
<dbReference type="InterPro" id="IPR036249">
    <property type="entry name" value="Thioredoxin-like_sf"/>
</dbReference>
<dbReference type="PANTHER" id="PTHR43900:SF72">
    <property type="entry name" value="GLUTATHIONE S-TRANSFERASE F13"/>
    <property type="match status" value="1"/>
</dbReference>
<dbReference type="InterPro" id="IPR010987">
    <property type="entry name" value="Glutathione-S-Trfase_C-like"/>
</dbReference>
<evidence type="ECO:0000256" key="2">
    <source>
        <dbReference type="ARBA" id="ARBA00010128"/>
    </source>
</evidence>
<dbReference type="Gene3D" id="1.20.1050.10">
    <property type="match status" value="1"/>
</dbReference>
<dbReference type="FunFam" id="1.20.1050.10:FF:000004">
    <property type="entry name" value="Glutathione S-transferase F2"/>
    <property type="match status" value="1"/>
</dbReference>
<comment type="catalytic activity">
    <reaction evidence="7">
        <text>RX + glutathione = an S-substituted glutathione + a halide anion + H(+)</text>
        <dbReference type="Rhea" id="RHEA:16437"/>
        <dbReference type="ChEBI" id="CHEBI:15378"/>
        <dbReference type="ChEBI" id="CHEBI:16042"/>
        <dbReference type="ChEBI" id="CHEBI:17792"/>
        <dbReference type="ChEBI" id="CHEBI:57925"/>
        <dbReference type="ChEBI" id="CHEBI:90779"/>
        <dbReference type="EC" id="2.5.1.18"/>
    </reaction>
</comment>
<dbReference type="InterPro" id="IPR004045">
    <property type="entry name" value="Glutathione_S-Trfase_N"/>
</dbReference>
<dbReference type="PANTHER" id="PTHR43900">
    <property type="entry name" value="GLUTATHIONE S-TRANSFERASE RHO"/>
    <property type="match status" value="1"/>
</dbReference>
<evidence type="ECO:0000256" key="7">
    <source>
        <dbReference type="ARBA" id="ARBA00047960"/>
    </source>
</evidence>
<dbReference type="GO" id="GO:0006749">
    <property type="term" value="P:glutathione metabolic process"/>
    <property type="evidence" value="ECO:0007669"/>
    <property type="project" value="TreeGrafter"/>
</dbReference>
<dbReference type="GO" id="GO:0009407">
    <property type="term" value="P:toxin catabolic process"/>
    <property type="evidence" value="ECO:0007669"/>
    <property type="project" value="UniProtKB-ARBA"/>
</dbReference>
<dbReference type="InterPro" id="IPR036282">
    <property type="entry name" value="Glutathione-S-Trfase_C_sf"/>
</dbReference>
<dbReference type="FunFam" id="3.40.30.10:FF:000016">
    <property type="entry name" value="Glutathione S-transferase F2"/>
    <property type="match status" value="1"/>
</dbReference>
<dbReference type="SFLD" id="SFLDG00358">
    <property type="entry name" value="Main_(cytGST)"/>
    <property type="match status" value="1"/>
</dbReference>
<evidence type="ECO:0000256" key="3">
    <source>
        <dbReference type="ARBA" id="ARBA00012452"/>
    </source>
</evidence>
<evidence type="ECO:0000256" key="1">
    <source>
        <dbReference type="ARBA" id="ARBA00004514"/>
    </source>
</evidence>
<name>A0A1Q3D928_CEPFO</name>
<sequence length="207" mass="23908">MLINNRKVYGSLNSPATLRVLACVFEHDLDFEFVPIDLNAGEHKNKQFLSMNPFGQVPVYEDGDIKQFEERAITTYIAENFKETGYDLISYQDQKKATLVKVWVKMESQQYNPVIKPVIYQHFVMPLMGKSSDQTITDASIEKVRNVLDVYEAKLSSTKYLAGDFYSLADLHHLSYTYQRPHVKAWWDFSSRPAFKKLTEAMIFGGK</sequence>
<gene>
    <name evidence="10" type="ORF">CFOL_v3_32373</name>
</gene>
<evidence type="ECO:0000256" key="6">
    <source>
        <dbReference type="ARBA" id="ARBA00022679"/>
    </source>
</evidence>
<evidence type="ECO:0000313" key="10">
    <source>
        <dbReference type="EMBL" id="GAV88952.1"/>
    </source>
</evidence>
<feature type="domain" description="GST C-terminal" evidence="9">
    <location>
        <begin position="93"/>
        <end position="207"/>
    </location>
</feature>
<dbReference type="Gene3D" id="3.40.30.10">
    <property type="entry name" value="Glutaredoxin"/>
    <property type="match status" value="1"/>
</dbReference>
<organism evidence="10 11">
    <name type="scientific">Cephalotus follicularis</name>
    <name type="common">Albany pitcher plant</name>
    <dbReference type="NCBI Taxonomy" id="3775"/>
    <lineage>
        <taxon>Eukaryota</taxon>
        <taxon>Viridiplantae</taxon>
        <taxon>Streptophyta</taxon>
        <taxon>Embryophyta</taxon>
        <taxon>Tracheophyta</taxon>
        <taxon>Spermatophyta</taxon>
        <taxon>Magnoliopsida</taxon>
        <taxon>eudicotyledons</taxon>
        <taxon>Gunneridae</taxon>
        <taxon>Pentapetalae</taxon>
        <taxon>rosids</taxon>
        <taxon>fabids</taxon>
        <taxon>Oxalidales</taxon>
        <taxon>Cephalotaceae</taxon>
        <taxon>Cephalotus</taxon>
    </lineage>
</organism>
<dbReference type="GO" id="GO:0004364">
    <property type="term" value="F:glutathione transferase activity"/>
    <property type="evidence" value="ECO:0007669"/>
    <property type="project" value="UniProtKB-EC"/>
</dbReference>
<dbReference type="Pfam" id="PF02798">
    <property type="entry name" value="GST_N"/>
    <property type="match status" value="1"/>
</dbReference>
<comment type="similarity">
    <text evidence="2">Belongs to the GST superfamily. Phi family.</text>
</comment>
<dbReference type="SFLD" id="SFLDS00019">
    <property type="entry name" value="Glutathione_Transferase_(cytos"/>
    <property type="match status" value="1"/>
</dbReference>
<feature type="non-terminal residue" evidence="10">
    <location>
        <position position="207"/>
    </location>
</feature>
<dbReference type="SUPFAM" id="SSF52833">
    <property type="entry name" value="Thioredoxin-like"/>
    <property type="match status" value="1"/>
</dbReference>
<keyword evidence="11" id="KW-1185">Reference proteome</keyword>
<dbReference type="SFLD" id="SFLDG01154">
    <property type="entry name" value="Main.5:_Phi-like"/>
    <property type="match status" value="1"/>
</dbReference>
<evidence type="ECO:0000256" key="4">
    <source>
        <dbReference type="ARBA" id="ARBA00022490"/>
    </source>
</evidence>
<dbReference type="InterPro" id="IPR040079">
    <property type="entry name" value="Glutathione_S-Trfase"/>
</dbReference>
<dbReference type="EC" id="2.5.1.18" evidence="3"/>
<comment type="caution">
    <text evidence="10">The sequence shown here is derived from an EMBL/GenBank/DDBJ whole genome shotgun (WGS) entry which is preliminary data.</text>
</comment>
<reference evidence="11" key="1">
    <citation type="submission" date="2016-04" db="EMBL/GenBank/DDBJ databases">
        <title>Cephalotus genome sequencing.</title>
        <authorList>
            <person name="Fukushima K."/>
            <person name="Hasebe M."/>
            <person name="Fang X."/>
        </authorList>
    </citation>
    <scope>NUCLEOTIDE SEQUENCE [LARGE SCALE GENOMIC DNA]</scope>
    <source>
        <strain evidence="11">cv. St1</strain>
    </source>
</reference>
<dbReference type="GO" id="GO:0043295">
    <property type="term" value="F:glutathione binding"/>
    <property type="evidence" value="ECO:0007669"/>
    <property type="project" value="TreeGrafter"/>
</dbReference>
<evidence type="ECO:0000259" key="9">
    <source>
        <dbReference type="PROSITE" id="PS50405"/>
    </source>
</evidence>
<protein>
    <recommendedName>
        <fullName evidence="3">glutathione transferase</fullName>
        <ecNumber evidence="3">2.5.1.18</ecNumber>
    </recommendedName>
</protein>
<dbReference type="FunCoup" id="A0A1Q3D928">
    <property type="interactions" value="632"/>
</dbReference>
<dbReference type="PROSITE" id="PS50404">
    <property type="entry name" value="GST_NTER"/>
    <property type="match status" value="1"/>
</dbReference>
<dbReference type="STRING" id="3775.A0A1Q3D928"/>
<keyword evidence="5" id="KW-0216">Detoxification</keyword>
<comment type="subcellular location">
    <subcellularLocation>
        <location evidence="1">Cytoplasm</location>
        <location evidence="1">Cytosol</location>
    </subcellularLocation>
</comment>
<dbReference type="InParanoid" id="A0A1Q3D928"/>
<evidence type="ECO:0000256" key="5">
    <source>
        <dbReference type="ARBA" id="ARBA00022575"/>
    </source>
</evidence>
<feature type="domain" description="GST N-terminal" evidence="8">
    <location>
        <begin position="4"/>
        <end position="85"/>
    </location>
</feature>
<dbReference type="EMBL" id="BDDD01005166">
    <property type="protein sequence ID" value="GAV88952.1"/>
    <property type="molecule type" value="Genomic_DNA"/>
</dbReference>
<dbReference type="SUPFAM" id="SSF47616">
    <property type="entry name" value="GST C-terminal domain-like"/>
    <property type="match status" value="1"/>
</dbReference>
<dbReference type="PROSITE" id="PS50405">
    <property type="entry name" value="GST_CTER"/>
    <property type="match status" value="1"/>
</dbReference>
<keyword evidence="6" id="KW-0808">Transferase</keyword>
<dbReference type="InterPro" id="IPR004046">
    <property type="entry name" value="GST_C"/>
</dbReference>
<keyword evidence="4" id="KW-0963">Cytoplasm</keyword>